<dbReference type="EMBL" id="FLQP01000033">
    <property type="protein sequence ID" value="SBS64913.1"/>
    <property type="molecule type" value="Genomic_DNA"/>
</dbReference>
<organism evidence="2 3">
    <name type="scientific">Vibrio atlanticus</name>
    <dbReference type="NCBI Taxonomy" id="693153"/>
    <lineage>
        <taxon>Bacteria</taxon>
        <taxon>Pseudomonadati</taxon>
        <taxon>Pseudomonadota</taxon>
        <taxon>Gammaproteobacteria</taxon>
        <taxon>Vibrionales</taxon>
        <taxon>Vibrionaceae</taxon>
        <taxon>Vibrio</taxon>
    </lineage>
</organism>
<protein>
    <recommendedName>
        <fullName evidence="1">Response receiver domain-containing protein</fullName>
    </recommendedName>
</protein>
<dbReference type="AlphaFoldDB" id="A0A1C3IU26"/>
<dbReference type="InterPro" id="IPR043834">
    <property type="entry name" value="REC"/>
</dbReference>
<sequence>MSAFNQYCREVVDEYVQTVLIIDDGAGLTNASTIIEPADALVEPSGVFDPMVAPVPLEEVQIGELVEPNEQITHPLNTLSLTNAFYDRGIVAGLYQPQIQEGEPAVDFASKAMKVSATADVIILDWMLVDHDATYSQEIVKQILQHDKANGGRLRTIVVYTGETDLQKLRDDLWEYLGDENLDKPGEYQVSSEQLNIIFYHKKNTIEGPRAVYEEELPAKALEEFAILVDGLIPAFAMKATTTVRQHTGALLAKFSSDLDSGYLAHRALLPDPEDSEVLMLENYSSYLRNVLALAQIDRKTLGYDTIKTWVEANYDKRYQKAAITDDGTPTDEITLSRNGFLQSFEYGFTPKKKGLFKAVQENTSAARASKIVKVIANLEKVVGAFGKADGETQKSSQALACITAFRRTFRDLMVGFPYLTQGTIIKSIEDGSYLLCVMPKCDTARVKRPRNFLFAQLVINDGVFDLVAPDINNEGDYVHLRTNLKFYELEHIEFKAHGGPKVEAFDDQDSIVFESEANKKYQWIGDLEDLDVQTKVSSIVGDFNRVGVDEVEWVRRRKAQAN</sequence>
<name>A0A1C3IU26_9VIBR</name>
<dbReference type="Proteomes" id="UP000092876">
    <property type="component" value="Unassembled WGS sequence"/>
</dbReference>
<dbReference type="Pfam" id="PF19192">
    <property type="entry name" value="Response_reg_2"/>
    <property type="match status" value="1"/>
</dbReference>
<proteinExistence type="predicted"/>
<dbReference type="RefSeq" id="WP_017100700.1">
    <property type="nucleotide sequence ID" value="NZ_AP025461.1"/>
</dbReference>
<evidence type="ECO:0000313" key="3">
    <source>
        <dbReference type="Proteomes" id="UP000092876"/>
    </source>
</evidence>
<dbReference type="GeneID" id="94234748"/>
<feature type="domain" description="Response receiver" evidence="1">
    <location>
        <begin position="15"/>
        <end position="205"/>
    </location>
</feature>
<gene>
    <name evidence="2" type="ORF">VAT7223_02413</name>
</gene>
<evidence type="ECO:0000313" key="2">
    <source>
        <dbReference type="EMBL" id="SBS64913.1"/>
    </source>
</evidence>
<reference evidence="3" key="1">
    <citation type="submission" date="2016-06" db="EMBL/GenBank/DDBJ databases">
        <authorList>
            <person name="Rodrigo-Torres Lidia"/>
            <person name="Arahal R.David."/>
        </authorList>
    </citation>
    <scope>NUCLEOTIDE SEQUENCE [LARGE SCALE GENOMIC DNA]</scope>
    <source>
        <strain evidence="3">CECT 7223</strain>
    </source>
</reference>
<accession>A0A1C3IU26</accession>
<evidence type="ECO:0000259" key="1">
    <source>
        <dbReference type="Pfam" id="PF19192"/>
    </source>
</evidence>